<proteinExistence type="predicted"/>
<sequence>MGMTTTSNSDDIEEFLEDMQEAAAGSSYRRRFPTYVPMRTRVVFVPTPVYVVPSGPIRALHSARFNGGRPLESAPRSIVSSSYHEGDRDRSEAGGASVASSLRTHGSRSNTRGNQEATDRAASRSGNSRASRSDASTARPQASSRSNTGGSRTGSRATSRANVTPARTTPAPPVPSMVGGAARSLAGSVRPDDSVTYASSDRQHQSAAPSRTNSRVNDWASQVSASQAGGSRRSTAGYRAPGAASSVAASRVVTGRRRELDLVRGQRSSNLKPNVLLLNQPLSNIFLGNTIVPPSHSMNINNVSYTHLPYGNSENSSSSSSEAEEPHFSSLSYTSAITNIPRQIDILLARYGGRTHFPELRRNPHFRILAAPPGQLSLHHYINQGYLDRNSRNFDRGLDPSDGFFEPTNYRAIVSELEALPGFLRNSRRTRVD</sequence>
<feature type="region of interest" description="Disordered" evidence="1">
    <location>
        <begin position="65"/>
        <end position="250"/>
    </location>
</feature>
<gene>
    <name evidence="2" type="ORF">BU16DRAFT_534010</name>
</gene>
<organism evidence="2 3">
    <name type="scientific">Lophium mytilinum</name>
    <dbReference type="NCBI Taxonomy" id="390894"/>
    <lineage>
        <taxon>Eukaryota</taxon>
        <taxon>Fungi</taxon>
        <taxon>Dikarya</taxon>
        <taxon>Ascomycota</taxon>
        <taxon>Pezizomycotina</taxon>
        <taxon>Dothideomycetes</taxon>
        <taxon>Pleosporomycetidae</taxon>
        <taxon>Mytilinidiales</taxon>
        <taxon>Mytilinidiaceae</taxon>
        <taxon>Lophium</taxon>
    </lineage>
</organism>
<feature type="compositionally biased region" description="Low complexity" evidence="1">
    <location>
        <begin position="239"/>
        <end position="250"/>
    </location>
</feature>
<feature type="compositionally biased region" description="Low complexity" evidence="1">
    <location>
        <begin position="220"/>
        <end position="231"/>
    </location>
</feature>
<name>A0A6A6R9J7_9PEZI</name>
<dbReference type="OrthoDB" id="10669199at2759"/>
<dbReference type="Proteomes" id="UP000799750">
    <property type="component" value="Unassembled WGS sequence"/>
</dbReference>
<feature type="compositionally biased region" description="Polar residues" evidence="1">
    <location>
        <begin position="196"/>
        <end position="216"/>
    </location>
</feature>
<dbReference type="AlphaFoldDB" id="A0A6A6R9J7"/>
<evidence type="ECO:0000313" key="3">
    <source>
        <dbReference type="Proteomes" id="UP000799750"/>
    </source>
</evidence>
<evidence type="ECO:0000313" key="2">
    <source>
        <dbReference type="EMBL" id="KAF2501319.1"/>
    </source>
</evidence>
<protein>
    <submittedName>
        <fullName evidence="2">Uncharacterized protein</fullName>
    </submittedName>
</protein>
<feature type="compositionally biased region" description="Low complexity" evidence="1">
    <location>
        <begin position="123"/>
        <end position="169"/>
    </location>
</feature>
<dbReference type="EMBL" id="MU004182">
    <property type="protein sequence ID" value="KAF2501319.1"/>
    <property type="molecule type" value="Genomic_DNA"/>
</dbReference>
<reference evidence="2" key="1">
    <citation type="journal article" date="2020" name="Stud. Mycol.">
        <title>101 Dothideomycetes genomes: a test case for predicting lifestyles and emergence of pathogens.</title>
        <authorList>
            <person name="Haridas S."/>
            <person name="Albert R."/>
            <person name="Binder M."/>
            <person name="Bloem J."/>
            <person name="Labutti K."/>
            <person name="Salamov A."/>
            <person name="Andreopoulos B."/>
            <person name="Baker S."/>
            <person name="Barry K."/>
            <person name="Bills G."/>
            <person name="Bluhm B."/>
            <person name="Cannon C."/>
            <person name="Castanera R."/>
            <person name="Culley D."/>
            <person name="Daum C."/>
            <person name="Ezra D."/>
            <person name="Gonzalez J."/>
            <person name="Henrissat B."/>
            <person name="Kuo A."/>
            <person name="Liang C."/>
            <person name="Lipzen A."/>
            <person name="Lutzoni F."/>
            <person name="Magnuson J."/>
            <person name="Mondo S."/>
            <person name="Nolan M."/>
            <person name="Ohm R."/>
            <person name="Pangilinan J."/>
            <person name="Park H.-J."/>
            <person name="Ramirez L."/>
            <person name="Alfaro M."/>
            <person name="Sun H."/>
            <person name="Tritt A."/>
            <person name="Yoshinaga Y."/>
            <person name="Zwiers L.-H."/>
            <person name="Turgeon B."/>
            <person name="Goodwin S."/>
            <person name="Spatafora J."/>
            <person name="Crous P."/>
            <person name="Grigoriev I."/>
        </authorList>
    </citation>
    <scope>NUCLEOTIDE SEQUENCE</scope>
    <source>
        <strain evidence="2">CBS 269.34</strain>
    </source>
</reference>
<keyword evidence="3" id="KW-1185">Reference proteome</keyword>
<accession>A0A6A6R9J7</accession>
<feature type="compositionally biased region" description="Polar residues" evidence="1">
    <location>
        <begin position="98"/>
        <end position="116"/>
    </location>
</feature>
<evidence type="ECO:0000256" key="1">
    <source>
        <dbReference type="SAM" id="MobiDB-lite"/>
    </source>
</evidence>